<dbReference type="PANTHER" id="PTHR45783">
    <property type="entry name" value="KINESIN LIGHT CHAIN"/>
    <property type="match status" value="1"/>
</dbReference>
<dbReference type="InterPro" id="IPR011990">
    <property type="entry name" value="TPR-like_helical_dom_sf"/>
</dbReference>
<organism evidence="6 7">
    <name type="scientific">Apiospora phragmitis</name>
    <dbReference type="NCBI Taxonomy" id="2905665"/>
    <lineage>
        <taxon>Eukaryota</taxon>
        <taxon>Fungi</taxon>
        <taxon>Dikarya</taxon>
        <taxon>Ascomycota</taxon>
        <taxon>Pezizomycotina</taxon>
        <taxon>Sordariomycetes</taxon>
        <taxon>Xylariomycetidae</taxon>
        <taxon>Amphisphaeriales</taxon>
        <taxon>Apiosporaceae</taxon>
        <taxon>Apiospora</taxon>
    </lineage>
</organism>
<sequence length="278" mass="30457">MPMARSVSMQSSSTFIPSPVTQDDHSWAKQLVAGFAQPNSNGLSYKEATDALNHVCQGGVPNATPGLVKALLDNGADVLHKRRKSSSFLKKLRDRDQEDIRSRLVEDAARNCPAGILLRAQEISRKQTKGAKIKLNQHNLARACEDGGEHERATALYLKAAQPTERSLGPENAEQHRILANMALLLGDGGQVEAAGKLLQEILVLQISLLGQKSPDTLSTACSLALNLRLRGRHAESAKLFKSTWEMQSKVLGKTHRNTLKTKAMLDELNRESFPPKQ</sequence>
<dbReference type="InterPro" id="IPR002151">
    <property type="entry name" value="Kinesin_light"/>
</dbReference>
<keyword evidence="4" id="KW-0802">TPR repeat</keyword>
<dbReference type="PANTHER" id="PTHR45783:SF3">
    <property type="entry name" value="KINESIN LIGHT CHAIN"/>
    <property type="match status" value="1"/>
</dbReference>
<keyword evidence="2" id="KW-0963">Cytoplasm</keyword>
<feature type="compositionally biased region" description="Polar residues" evidence="5">
    <location>
        <begin position="7"/>
        <end position="20"/>
    </location>
</feature>
<keyword evidence="7" id="KW-1185">Reference proteome</keyword>
<comment type="subcellular location">
    <subcellularLocation>
        <location evidence="1">Cytoplasm</location>
    </subcellularLocation>
</comment>
<name>A0ABR1WW85_9PEZI</name>
<feature type="region of interest" description="Disordered" evidence="5">
    <location>
        <begin position="1"/>
        <end position="20"/>
    </location>
</feature>
<dbReference type="EMBL" id="JAQQWL010000002">
    <property type="protein sequence ID" value="KAK8087430.1"/>
    <property type="molecule type" value="Genomic_DNA"/>
</dbReference>
<evidence type="ECO:0000256" key="1">
    <source>
        <dbReference type="ARBA" id="ARBA00004496"/>
    </source>
</evidence>
<evidence type="ECO:0000256" key="5">
    <source>
        <dbReference type="SAM" id="MobiDB-lite"/>
    </source>
</evidence>
<evidence type="ECO:0000256" key="3">
    <source>
        <dbReference type="ARBA" id="ARBA00022737"/>
    </source>
</evidence>
<evidence type="ECO:0000313" key="6">
    <source>
        <dbReference type="EMBL" id="KAK8087430.1"/>
    </source>
</evidence>
<evidence type="ECO:0000256" key="2">
    <source>
        <dbReference type="ARBA" id="ARBA00022490"/>
    </source>
</evidence>
<evidence type="ECO:0000256" key="4">
    <source>
        <dbReference type="ARBA" id="ARBA00022803"/>
    </source>
</evidence>
<dbReference type="GeneID" id="92086876"/>
<evidence type="ECO:0000313" key="7">
    <source>
        <dbReference type="Proteomes" id="UP001480595"/>
    </source>
</evidence>
<accession>A0ABR1WW85</accession>
<dbReference type="Proteomes" id="UP001480595">
    <property type="component" value="Unassembled WGS sequence"/>
</dbReference>
<gene>
    <name evidence="6" type="ORF">PG994_002404</name>
</gene>
<proteinExistence type="predicted"/>
<protein>
    <submittedName>
        <fullName evidence="6">Uncharacterized protein</fullName>
    </submittedName>
</protein>
<dbReference type="Pfam" id="PF13424">
    <property type="entry name" value="TPR_12"/>
    <property type="match status" value="1"/>
</dbReference>
<dbReference type="RefSeq" id="XP_066721954.1">
    <property type="nucleotide sequence ID" value="XM_066853813.1"/>
</dbReference>
<dbReference type="SUPFAM" id="SSF48452">
    <property type="entry name" value="TPR-like"/>
    <property type="match status" value="1"/>
</dbReference>
<keyword evidence="3" id="KW-0677">Repeat</keyword>
<comment type="caution">
    <text evidence="6">The sequence shown here is derived from an EMBL/GenBank/DDBJ whole genome shotgun (WGS) entry which is preliminary data.</text>
</comment>
<dbReference type="Gene3D" id="1.25.40.10">
    <property type="entry name" value="Tetratricopeptide repeat domain"/>
    <property type="match status" value="1"/>
</dbReference>
<reference evidence="6 7" key="1">
    <citation type="submission" date="2023-01" db="EMBL/GenBank/DDBJ databases">
        <title>Analysis of 21 Apiospora genomes using comparative genomics revels a genus with tremendous synthesis potential of carbohydrate active enzymes and secondary metabolites.</title>
        <authorList>
            <person name="Sorensen T."/>
        </authorList>
    </citation>
    <scope>NUCLEOTIDE SEQUENCE [LARGE SCALE GENOMIC DNA]</scope>
    <source>
        <strain evidence="6 7">CBS 135458</strain>
    </source>
</reference>